<evidence type="ECO:0000313" key="3">
    <source>
        <dbReference type="EMBL" id="ATL46819.1"/>
    </source>
</evidence>
<keyword evidence="4" id="KW-1185">Reference proteome</keyword>
<dbReference type="Proteomes" id="UP000220133">
    <property type="component" value="Chromosome"/>
</dbReference>
<keyword evidence="1" id="KW-0732">Signal</keyword>
<dbReference type="OrthoDB" id="1097785at2"/>
<dbReference type="Pfam" id="PF04972">
    <property type="entry name" value="BON"/>
    <property type="match status" value="2"/>
</dbReference>
<sequence>MKKQSILIVCLALMGTILFACKPNDAALQKDLNNKIAVVTGGVTVDVKNGVATLSGEVQDEATKSLVEETAKGVKGIKSVTNNLTVTPPPPPPVEISPDDMLKSTIDSSLQAKGITGVNVAVMDGEVTLTGEAPKDKLKEIMQVAQEAKPKKVVNQITLK</sequence>
<dbReference type="PROSITE" id="PS51257">
    <property type="entry name" value="PROKAR_LIPOPROTEIN"/>
    <property type="match status" value="1"/>
</dbReference>
<name>A0A291QS31_9BACT</name>
<evidence type="ECO:0000256" key="1">
    <source>
        <dbReference type="SAM" id="SignalP"/>
    </source>
</evidence>
<dbReference type="Gene3D" id="3.30.1340.30">
    <property type="match status" value="1"/>
</dbReference>
<feature type="signal peptide" evidence="1">
    <location>
        <begin position="1"/>
        <end position="20"/>
    </location>
</feature>
<dbReference type="PROSITE" id="PS50914">
    <property type="entry name" value="BON"/>
    <property type="match status" value="1"/>
</dbReference>
<dbReference type="InterPro" id="IPR007055">
    <property type="entry name" value="BON_dom"/>
</dbReference>
<proteinExistence type="predicted"/>
<gene>
    <name evidence="3" type="ORF">COR50_06295</name>
</gene>
<reference evidence="3 4" key="1">
    <citation type="submission" date="2017-10" db="EMBL/GenBank/DDBJ databases">
        <title>Paenichitinophaga pekingensis gen. nov., sp. nov., isolated from activated sludge.</title>
        <authorList>
            <person name="Jin D."/>
            <person name="Kong X."/>
            <person name="Deng Y."/>
            <person name="Bai Z."/>
        </authorList>
    </citation>
    <scope>NUCLEOTIDE SEQUENCE [LARGE SCALE GENOMIC DNA]</scope>
    <source>
        <strain evidence="3 4">13</strain>
    </source>
</reference>
<evidence type="ECO:0000259" key="2">
    <source>
        <dbReference type="PROSITE" id="PS50914"/>
    </source>
</evidence>
<feature type="domain" description="BON" evidence="2">
    <location>
        <begin position="20"/>
        <end position="88"/>
    </location>
</feature>
<dbReference type="EMBL" id="CP023777">
    <property type="protein sequence ID" value="ATL46819.1"/>
    <property type="molecule type" value="Genomic_DNA"/>
</dbReference>
<feature type="chain" id="PRO_5012651797" evidence="1">
    <location>
        <begin position="21"/>
        <end position="160"/>
    </location>
</feature>
<protein>
    <submittedName>
        <fullName evidence="3">Transport-associated protein</fullName>
    </submittedName>
</protein>
<evidence type="ECO:0000313" key="4">
    <source>
        <dbReference type="Proteomes" id="UP000220133"/>
    </source>
</evidence>
<dbReference type="AlphaFoldDB" id="A0A291QS31"/>
<dbReference type="RefSeq" id="WP_098193205.1">
    <property type="nucleotide sequence ID" value="NZ_CP023777.1"/>
</dbReference>
<accession>A0A291QS31</accession>
<dbReference type="KEGG" id="cbae:COR50_06295"/>
<organism evidence="3 4">
    <name type="scientific">Chitinophaga caeni</name>
    <dbReference type="NCBI Taxonomy" id="2029983"/>
    <lineage>
        <taxon>Bacteria</taxon>
        <taxon>Pseudomonadati</taxon>
        <taxon>Bacteroidota</taxon>
        <taxon>Chitinophagia</taxon>
        <taxon>Chitinophagales</taxon>
        <taxon>Chitinophagaceae</taxon>
        <taxon>Chitinophaga</taxon>
    </lineage>
</organism>